<feature type="binding site" evidence="11">
    <location>
        <position position="314"/>
    </location>
    <ligand>
        <name>NAD(+)</name>
        <dbReference type="ChEBI" id="CHEBI:57540"/>
    </ligand>
</feature>
<dbReference type="EMBL" id="FUWY01000002">
    <property type="protein sequence ID" value="SJZ58017.1"/>
    <property type="molecule type" value="Genomic_DNA"/>
</dbReference>
<dbReference type="InterPro" id="IPR028357">
    <property type="entry name" value="UDPglc_DH_bac"/>
</dbReference>
<evidence type="ECO:0000259" key="12">
    <source>
        <dbReference type="SMART" id="SM00984"/>
    </source>
</evidence>
<dbReference type="PIRSF" id="PIRSF000124">
    <property type="entry name" value="UDPglc_GDPman_dh"/>
    <property type="match status" value="1"/>
</dbReference>
<evidence type="ECO:0000256" key="6">
    <source>
        <dbReference type="ARBA" id="ARBA00023027"/>
    </source>
</evidence>
<feature type="binding site" evidence="11">
    <location>
        <position position="34"/>
    </location>
    <ligand>
        <name>NAD(+)</name>
        <dbReference type="ChEBI" id="CHEBI:57540"/>
    </ligand>
</feature>
<proteinExistence type="inferred from homology"/>
<evidence type="ECO:0000256" key="9">
    <source>
        <dbReference type="PIRSR" id="PIRSR500134-1"/>
    </source>
</evidence>
<feature type="binding site" evidence="11">
    <location>
        <position position="145"/>
    </location>
    <ligand>
        <name>NAD(+)</name>
        <dbReference type="ChEBI" id="CHEBI:57540"/>
    </ligand>
</feature>
<dbReference type="Pfam" id="PF00984">
    <property type="entry name" value="UDPG_MGDP_dh"/>
    <property type="match status" value="1"/>
</dbReference>
<evidence type="ECO:0000256" key="2">
    <source>
        <dbReference type="ARBA" id="ARBA00006601"/>
    </source>
</evidence>
<accession>A0A1T4LTN6</accession>
<dbReference type="PANTHER" id="PTHR43750">
    <property type="entry name" value="UDP-GLUCOSE 6-DEHYDROGENASE TUAD"/>
    <property type="match status" value="1"/>
</dbReference>
<dbReference type="Proteomes" id="UP000243297">
    <property type="component" value="Unassembled WGS sequence"/>
</dbReference>
<name>A0A1T4LTN6_9FIRM</name>
<evidence type="ECO:0000256" key="11">
    <source>
        <dbReference type="PIRSR" id="PIRSR500134-3"/>
    </source>
</evidence>
<dbReference type="GO" id="GO:0006065">
    <property type="term" value="P:UDP-glucuronate biosynthetic process"/>
    <property type="evidence" value="ECO:0007669"/>
    <property type="project" value="UniProtKB-UniPathway"/>
</dbReference>
<feature type="binding site" evidence="11">
    <location>
        <position position="118"/>
    </location>
    <ligand>
        <name>NAD(+)</name>
        <dbReference type="ChEBI" id="CHEBI:57540"/>
    </ligand>
</feature>
<dbReference type="RefSeq" id="WP_078711461.1">
    <property type="nucleotide sequence ID" value="NZ_FUWY01000002.1"/>
</dbReference>
<dbReference type="Gene3D" id="1.10.1040.10">
    <property type="entry name" value="N-(1-d-carboxylethyl)-l-norvaline Dehydrogenase, domain 2"/>
    <property type="match status" value="1"/>
</dbReference>
<feature type="domain" description="UDP-glucose/GDP-mannose dehydrogenase C-terminal" evidence="12">
    <location>
        <begin position="300"/>
        <end position="387"/>
    </location>
</feature>
<comment type="pathway">
    <text evidence="1">Nucleotide-sugar biosynthesis; UDP-alpha-D-glucuronate biosynthesis; UDP-alpha-D-glucuronate from UDP-alpha-D-glucose: step 1/1.</text>
</comment>
<dbReference type="STRING" id="118967.SAMN02745191_1038"/>
<reference evidence="14" key="1">
    <citation type="submission" date="2017-02" db="EMBL/GenBank/DDBJ databases">
        <authorList>
            <person name="Varghese N."/>
            <person name="Submissions S."/>
        </authorList>
    </citation>
    <scope>NUCLEOTIDE SEQUENCE [LARGE SCALE GENOMIC DNA]</scope>
    <source>
        <strain evidence="14">ATCC 25662</strain>
    </source>
</reference>
<dbReference type="Gene3D" id="3.40.50.720">
    <property type="entry name" value="NAD(P)-binding Rossmann-like Domain"/>
    <property type="match status" value="2"/>
</dbReference>
<dbReference type="SUPFAM" id="SSF52413">
    <property type="entry name" value="UDP-glucose/GDP-mannose dehydrogenase C-terminal domain"/>
    <property type="match status" value="1"/>
</dbReference>
<dbReference type="NCBIfam" id="TIGR03026">
    <property type="entry name" value="NDP-sugDHase"/>
    <property type="match status" value="1"/>
</dbReference>
<feature type="binding site" evidence="10">
    <location>
        <begin position="142"/>
        <end position="145"/>
    </location>
    <ligand>
        <name>substrate</name>
    </ligand>
</feature>
<dbReference type="EC" id="1.1.1.22" evidence="3 8"/>
<dbReference type="SMART" id="SM00984">
    <property type="entry name" value="UDPG_MGDP_dh_C"/>
    <property type="match status" value="1"/>
</dbReference>
<dbReference type="InterPro" id="IPR013328">
    <property type="entry name" value="6PGD_dom2"/>
</dbReference>
<dbReference type="OrthoDB" id="9803238at2"/>
<dbReference type="InterPro" id="IPR014027">
    <property type="entry name" value="UDP-Glc/GDP-Man_DH_C"/>
</dbReference>
<feature type="binding site" evidence="10">
    <location>
        <begin position="242"/>
        <end position="246"/>
    </location>
    <ligand>
        <name>substrate</name>
    </ligand>
</feature>
<dbReference type="InterPro" id="IPR036291">
    <property type="entry name" value="NAD(P)-bd_dom_sf"/>
</dbReference>
<evidence type="ECO:0000256" key="4">
    <source>
        <dbReference type="ARBA" id="ARBA00015132"/>
    </source>
</evidence>
<feature type="binding site" evidence="10">
    <location>
        <position position="307"/>
    </location>
    <ligand>
        <name>substrate</name>
    </ligand>
</feature>
<dbReference type="SUPFAM" id="SSF51735">
    <property type="entry name" value="NAD(P)-binding Rossmann-fold domains"/>
    <property type="match status" value="1"/>
</dbReference>
<dbReference type="InterPro" id="IPR036220">
    <property type="entry name" value="UDP-Glc/GDP-Man_DH_C_sf"/>
</dbReference>
<gene>
    <name evidence="13" type="ORF">SAMN02745191_1038</name>
</gene>
<dbReference type="InterPro" id="IPR001732">
    <property type="entry name" value="UDP-Glc/GDP-Man_DH_N"/>
</dbReference>
<dbReference type="PIRSF" id="PIRSF500134">
    <property type="entry name" value="UDPglc_DH_bac"/>
    <property type="match status" value="1"/>
</dbReference>
<sequence>MKIGVIGLGYVGLSNALLLSKKADVYAFDITETKRKLLKEKKSPIADKEIEIYLTHDDISFQVVDTLNDAVKEMDYIIIATPTNYDEEINNFDTSSVDKTIDFITDTNPNCLIIIKSTIPIGYVKNKIFETGNSNIVFSPEFLREGKALYDNLYPSRIIFGNDSKEIKEFVSVLINCIEKKDVEVLYTNTIEAEAIKLFSNTYLALRISFFNELDTFAEMKKLNSQDIIKGICLDPRIGDYYNNPSFGYGGYCLPKDTKQLKANYEEIPNSLITAVVEANVIRKNFISEQIIKMKPRTVGIYRATMKANSDNFRESSIQKIIENLTNYGVTVIIYEPLIQENYFLGARIINNFNEFAANSDIIVANRMTNQISKYKEKVYTRDITGCD</sequence>
<evidence type="ECO:0000256" key="3">
    <source>
        <dbReference type="ARBA" id="ARBA00012954"/>
    </source>
</evidence>
<comment type="catalytic activity">
    <reaction evidence="7 8">
        <text>UDP-alpha-D-glucose + 2 NAD(+) + H2O = UDP-alpha-D-glucuronate + 2 NADH + 3 H(+)</text>
        <dbReference type="Rhea" id="RHEA:23596"/>
        <dbReference type="ChEBI" id="CHEBI:15377"/>
        <dbReference type="ChEBI" id="CHEBI:15378"/>
        <dbReference type="ChEBI" id="CHEBI:57540"/>
        <dbReference type="ChEBI" id="CHEBI:57945"/>
        <dbReference type="ChEBI" id="CHEBI:58052"/>
        <dbReference type="ChEBI" id="CHEBI:58885"/>
        <dbReference type="EC" id="1.1.1.22"/>
    </reaction>
</comment>
<dbReference type="UniPathway" id="UPA00038">
    <property type="reaction ID" value="UER00491"/>
</dbReference>
<evidence type="ECO:0000256" key="1">
    <source>
        <dbReference type="ARBA" id="ARBA00004701"/>
    </source>
</evidence>
<dbReference type="GO" id="GO:0003979">
    <property type="term" value="F:UDP-glucose 6-dehydrogenase activity"/>
    <property type="evidence" value="ECO:0007669"/>
    <property type="project" value="UniProtKB-EC"/>
</dbReference>
<feature type="active site" description="Nucleophile" evidence="9">
    <location>
        <position position="253"/>
    </location>
</feature>
<dbReference type="AlphaFoldDB" id="A0A1T4LTN6"/>
<protein>
    <recommendedName>
        <fullName evidence="4 8">UDP-glucose 6-dehydrogenase</fullName>
        <ecNumber evidence="3 8">1.1.1.22</ecNumber>
    </recommendedName>
</protein>
<keyword evidence="6 8" id="KW-0520">NAD</keyword>
<dbReference type="InterPro" id="IPR008927">
    <property type="entry name" value="6-PGluconate_DH-like_C_sf"/>
</dbReference>
<feature type="binding site" evidence="11">
    <location>
        <position position="256"/>
    </location>
    <ligand>
        <name>NAD(+)</name>
        <dbReference type="ChEBI" id="CHEBI:57540"/>
    </ligand>
</feature>
<evidence type="ECO:0000313" key="14">
    <source>
        <dbReference type="Proteomes" id="UP000243297"/>
    </source>
</evidence>
<dbReference type="Pfam" id="PF03721">
    <property type="entry name" value="UDPG_MGDP_dh_N"/>
    <property type="match status" value="1"/>
</dbReference>
<dbReference type="PANTHER" id="PTHR43750:SF2">
    <property type="entry name" value="UDP-GLUCOSE 6-DEHYDROGENASE"/>
    <property type="match status" value="1"/>
</dbReference>
<dbReference type="InterPro" id="IPR014026">
    <property type="entry name" value="UDP-Glc/GDP-Man_DH_dimer"/>
</dbReference>
<evidence type="ECO:0000256" key="8">
    <source>
        <dbReference type="PIRNR" id="PIRNR000124"/>
    </source>
</evidence>
<dbReference type="Pfam" id="PF03720">
    <property type="entry name" value="UDPG_MGDP_dh_C"/>
    <property type="match status" value="1"/>
</dbReference>
<feature type="binding site" evidence="10">
    <location>
        <position position="197"/>
    </location>
    <ligand>
        <name>substrate</name>
    </ligand>
</feature>
<keyword evidence="5 8" id="KW-0560">Oxidoreductase</keyword>
<feature type="binding site" evidence="10">
    <location>
        <position position="250"/>
    </location>
    <ligand>
        <name>substrate</name>
    </ligand>
</feature>
<evidence type="ECO:0000256" key="7">
    <source>
        <dbReference type="ARBA" id="ARBA00047473"/>
    </source>
</evidence>
<keyword evidence="14" id="KW-1185">Reference proteome</keyword>
<evidence type="ECO:0000256" key="10">
    <source>
        <dbReference type="PIRSR" id="PIRSR500134-2"/>
    </source>
</evidence>
<feature type="binding site" evidence="11">
    <location>
        <position position="29"/>
    </location>
    <ligand>
        <name>NAD(+)</name>
        <dbReference type="ChEBI" id="CHEBI:57540"/>
    </ligand>
</feature>
<dbReference type="GO" id="GO:0051287">
    <property type="term" value="F:NAD binding"/>
    <property type="evidence" value="ECO:0007669"/>
    <property type="project" value="InterPro"/>
</dbReference>
<evidence type="ECO:0000256" key="5">
    <source>
        <dbReference type="ARBA" id="ARBA00023002"/>
    </source>
</evidence>
<dbReference type="SUPFAM" id="SSF48179">
    <property type="entry name" value="6-phosphogluconate dehydrogenase C-terminal domain-like"/>
    <property type="match status" value="1"/>
</dbReference>
<dbReference type="InterPro" id="IPR017476">
    <property type="entry name" value="UDP-Glc/GDP-Man"/>
</dbReference>
<dbReference type="GO" id="GO:0000271">
    <property type="term" value="P:polysaccharide biosynthetic process"/>
    <property type="evidence" value="ECO:0007669"/>
    <property type="project" value="InterPro"/>
</dbReference>
<organism evidence="13 14">
    <name type="scientific">Anaerorhabdus furcosa</name>
    <dbReference type="NCBI Taxonomy" id="118967"/>
    <lineage>
        <taxon>Bacteria</taxon>
        <taxon>Bacillati</taxon>
        <taxon>Bacillota</taxon>
        <taxon>Erysipelotrichia</taxon>
        <taxon>Erysipelotrichales</taxon>
        <taxon>Erysipelotrichaceae</taxon>
        <taxon>Anaerorhabdus</taxon>
    </lineage>
</organism>
<comment type="similarity">
    <text evidence="2 8">Belongs to the UDP-glucose/GDP-mannose dehydrogenase family.</text>
</comment>
<feature type="binding site" evidence="11">
    <location>
        <position position="83"/>
    </location>
    <ligand>
        <name>NAD(+)</name>
        <dbReference type="ChEBI" id="CHEBI:57540"/>
    </ligand>
</feature>
<evidence type="ECO:0000313" key="13">
    <source>
        <dbReference type="EMBL" id="SJZ58017.1"/>
    </source>
</evidence>
<feature type="binding site" evidence="10">
    <location>
        <position position="306"/>
    </location>
    <ligand>
        <name>substrate</name>
    </ligand>
</feature>